<evidence type="ECO:0000313" key="3">
    <source>
        <dbReference type="Proteomes" id="UP001558713"/>
    </source>
</evidence>
<evidence type="ECO:0000259" key="1">
    <source>
        <dbReference type="Pfam" id="PF00004"/>
    </source>
</evidence>
<dbReference type="Pfam" id="PF00004">
    <property type="entry name" value="AAA"/>
    <property type="match status" value="1"/>
</dbReference>
<proteinExistence type="predicted"/>
<feature type="domain" description="ATPase AAA-type core" evidence="1">
    <location>
        <begin position="79"/>
        <end position="114"/>
    </location>
</feature>
<protein>
    <submittedName>
        <fullName evidence="2">AAA-ATPase</fullName>
    </submittedName>
</protein>
<dbReference type="Proteomes" id="UP001558713">
    <property type="component" value="Unassembled WGS sequence"/>
</dbReference>
<dbReference type="InterPro" id="IPR003959">
    <property type="entry name" value="ATPase_AAA_core"/>
</dbReference>
<dbReference type="SUPFAM" id="SSF52540">
    <property type="entry name" value="P-loop containing nucleoside triphosphate hydrolases"/>
    <property type="match status" value="1"/>
</dbReference>
<dbReference type="EMBL" id="JBANAX010000641">
    <property type="protein sequence ID" value="KAL1199543.1"/>
    <property type="molecule type" value="Genomic_DNA"/>
</dbReference>
<gene>
    <name evidence="2" type="ORF">V5N11_031651</name>
</gene>
<dbReference type="InterPro" id="IPR027417">
    <property type="entry name" value="P-loop_NTPase"/>
</dbReference>
<name>A0ABD0ZY49_CARAN</name>
<dbReference type="Gene3D" id="3.40.50.300">
    <property type="entry name" value="P-loop containing nucleotide triphosphate hydrolases"/>
    <property type="match status" value="1"/>
</dbReference>
<dbReference type="PANTHER" id="PTHR23070">
    <property type="entry name" value="BCS1 AAA-TYPE ATPASE"/>
    <property type="match status" value="1"/>
</dbReference>
<organism evidence="2 3">
    <name type="scientific">Cardamine amara subsp. amara</name>
    <dbReference type="NCBI Taxonomy" id="228776"/>
    <lineage>
        <taxon>Eukaryota</taxon>
        <taxon>Viridiplantae</taxon>
        <taxon>Streptophyta</taxon>
        <taxon>Embryophyta</taxon>
        <taxon>Tracheophyta</taxon>
        <taxon>Spermatophyta</taxon>
        <taxon>Magnoliopsida</taxon>
        <taxon>eudicotyledons</taxon>
        <taxon>Gunneridae</taxon>
        <taxon>Pentapetalae</taxon>
        <taxon>rosids</taxon>
        <taxon>malvids</taxon>
        <taxon>Brassicales</taxon>
        <taxon>Brassicaceae</taxon>
        <taxon>Cardamineae</taxon>
        <taxon>Cardamine</taxon>
    </lineage>
</organism>
<keyword evidence="3" id="KW-1185">Reference proteome</keyword>
<evidence type="ECO:0000313" key="2">
    <source>
        <dbReference type="EMBL" id="KAL1199543.1"/>
    </source>
</evidence>
<dbReference type="InterPro" id="IPR050747">
    <property type="entry name" value="Mitochondrial_chaperone_BCS1"/>
</dbReference>
<comment type="caution">
    <text evidence="2">The sequence shown here is derived from an EMBL/GenBank/DDBJ whole genome shotgun (WGS) entry which is preliminary data.</text>
</comment>
<accession>A0ABD0ZY49</accession>
<sequence length="158" mass="18537">MLWKNLRDVKLYSRDVDASDHDDGRASGEWGCTNLEHPSTFDTLAMDPNAKKKIVDDLERFLKRREFYKRVGKAWKRGYLLYGPPGTGKTSLIAAMANYLKFDVFDLELSSIYDNGELKRILLSTRNVRFWLLRILIVMLRLEIGKLRINKVRKLKER</sequence>
<dbReference type="AlphaFoldDB" id="A0ABD0ZY49"/>
<reference evidence="2 3" key="1">
    <citation type="submission" date="2024-04" db="EMBL/GenBank/DDBJ databases">
        <title>Genome assembly C_amara_ONT_v2.</title>
        <authorList>
            <person name="Yant L."/>
            <person name="Moore C."/>
            <person name="Slenker M."/>
        </authorList>
    </citation>
    <scope>NUCLEOTIDE SEQUENCE [LARGE SCALE GENOMIC DNA]</scope>
    <source>
        <tissue evidence="2">Leaf</tissue>
    </source>
</reference>